<accession>A0A5K7S7X3</accession>
<sequence length="222" mass="25976">MTADQIYQFIQHPDQLNQETLPLLKELTEQYPAFESGWILYLKNLKILKDSSFEQELINGAIRIHDRRNLYLFLNQKNDEPMPEQSELDQSVPSEDSDVLNLIFPTEYNLETTDKTEETTGETARSIQHKPDKKQTLIEKFLEAQPKMPQVKVQESESPMISEKQKELENDDFVTETLATIYAQQGYYKKAIQIFEKLSLKYPEKSTYFAAQIEKIKTLMNN</sequence>
<evidence type="ECO:0000313" key="2">
    <source>
        <dbReference type="Proteomes" id="UP001193389"/>
    </source>
</evidence>
<dbReference type="KEGG" id="anf:AQPE_1574"/>
<protein>
    <recommendedName>
        <fullName evidence="3">Tetratricopeptide repeat protein</fullName>
    </recommendedName>
</protein>
<keyword evidence="2" id="KW-1185">Reference proteome</keyword>
<dbReference type="EMBL" id="AP018694">
    <property type="protein sequence ID" value="BBE17424.1"/>
    <property type="molecule type" value="Genomic_DNA"/>
</dbReference>
<evidence type="ECO:0008006" key="3">
    <source>
        <dbReference type="Google" id="ProtNLM"/>
    </source>
</evidence>
<evidence type="ECO:0000313" key="1">
    <source>
        <dbReference type="EMBL" id="BBE17424.1"/>
    </source>
</evidence>
<organism evidence="1 2">
    <name type="scientific">Aquipluma nitroreducens</name>
    <dbReference type="NCBI Taxonomy" id="2010828"/>
    <lineage>
        <taxon>Bacteria</taxon>
        <taxon>Pseudomonadati</taxon>
        <taxon>Bacteroidota</taxon>
        <taxon>Bacteroidia</taxon>
        <taxon>Marinilabiliales</taxon>
        <taxon>Prolixibacteraceae</taxon>
        <taxon>Aquipluma</taxon>
    </lineage>
</organism>
<proteinExistence type="predicted"/>
<dbReference type="AlphaFoldDB" id="A0A5K7S7X3"/>
<dbReference type="Proteomes" id="UP001193389">
    <property type="component" value="Chromosome"/>
</dbReference>
<dbReference type="RefSeq" id="WP_318350423.1">
    <property type="nucleotide sequence ID" value="NZ_AP018694.1"/>
</dbReference>
<gene>
    <name evidence="1" type="ORF">AQPE_1574</name>
</gene>
<reference evidence="1" key="1">
    <citation type="journal article" date="2020" name="Int. J. Syst. Evol. Microbiol.">
        <title>Aquipluma nitroreducens gen. nov. sp. nov., a novel facultatively anaerobic bacterium isolated from a freshwater lake.</title>
        <authorList>
            <person name="Watanabe M."/>
            <person name="Kojima H."/>
            <person name="Fukui M."/>
        </authorList>
    </citation>
    <scope>NUCLEOTIDE SEQUENCE</scope>
    <source>
        <strain evidence="1">MeG22</strain>
    </source>
</reference>
<name>A0A5K7S7X3_9BACT</name>